<evidence type="ECO:0000256" key="1">
    <source>
        <dbReference type="ARBA" id="ARBA00010609"/>
    </source>
</evidence>
<keyword evidence="3" id="KW-0560">Oxidoreductase</keyword>
<dbReference type="InterPro" id="IPR001117">
    <property type="entry name" value="Cu-oxidase_2nd"/>
</dbReference>
<dbReference type="InterPro" id="IPR045087">
    <property type="entry name" value="Cu-oxidase_fam"/>
</dbReference>
<dbReference type="CDD" id="cd13858">
    <property type="entry name" value="CuRO_1_tcLCC2_insect_like"/>
    <property type="match status" value="1"/>
</dbReference>
<feature type="chain" id="PRO_5036471737" description="L-ascorbate oxidase" evidence="6">
    <location>
        <begin position="22"/>
        <end position="689"/>
    </location>
</feature>
<protein>
    <recommendedName>
        <fullName evidence="12">L-ascorbate oxidase</fullName>
    </recommendedName>
</protein>
<dbReference type="GO" id="GO:0005507">
    <property type="term" value="F:copper ion binding"/>
    <property type="evidence" value="ECO:0007669"/>
    <property type="project" value="InterPro"/>
</dbReference>
<evidence type="ECO:0000259" key="9">
    <source>
        <dbReference type="Pfam" id="PF07732"/>
    </source>
</evidence>
<dbReference type="GO" id="GO:0016491">
    <property type="term" value="F:oxidoreductase activity"/>
    <property type="evidence" value="ECO:0007669"/>
    <property type="project" value="UniProtKB-KW"/>
</dbReference>
<keyword evidence="2" id="KW-0479">Metal-binding</keyword>
<dbReference type="PROSITE" id="PS00080">
    <property type="entry name" value="MULTICOPPER_OXIDASE2"/>
    <property type="match status" value="1"/>
</dbReference>
<proteinExistence type="inferred from homology"/>
<dbReference type="Pfam" id="PF00394">
    <property type="entry name" value="Cu-oxidase"/>
    <property type="match status" value="1"/>
</dbReference>
<evidence type="ECO:0000256" key="6">
    <source>
        <dbReference type="SAM" id="SignalP"/>
    </source>
</evidence>
<dbReference type="PROSITE" id="PS00079">
    <property type="entry name" value="MULTICOPPER_OXIDASE1"/>
    <property type="match status" value="2"/>
</dbReference>
<dbReference type="InterPro" id="IPR002355">
    <property type="entry name" value="Cu_oxidase_Cu_BS"/>
</dbReference>
<name>A0A8W8NRE0_MAGGI</name>
<dbReference type="GO" id="GO:0005886">
    <property type="term" value="C:plasma membrane"/>
    <property type="evidence" value="ECO:0007669"/>
    <property type="project" value="TreeGrafter"/>
</dbReference>
<evidence type="ECO:0000313" key="11">
    <source>
        <dbReference type="Proteomes" id="UP000005408"/>
    </source>
</evidence>
<evidence type="ECO:0000313" key="10">
    <source>
        <dbReference type="EnsemblMetazoa" id="G8994.1:cds"/>
    </source>
</evidence>
<comment type="similarity">
    <text evidence="1">Belongs to the multicopper oxidase family.</text>
</comment>
<sequence length="689" mass="77272">MLIQKVQATLILLAIRTFVEAFVCNETVDYCSTSLTIDYAFTMIDPEKGQVFAKDRKLYAYSDPDVEIAVENVITADGWNNSTFPLLTANQSMPGPPIFLYQNQTITIIVQNNLLNEAVTIHWHGIDQLGSPAMDGVGFVTQCPILPGQFFNYTFKPRFSGSYWYHSHVGNQRDMGLYGAFVVLKQDEEVPLENQYIIQLQEWNHMYDPNTLRSANIKNTGSSKSILINGKGEFENNEAPLEVFTVDKKGSHLFRMIGVGSADTFLFSIPGIPLIVKETDGYPVVPQKVDKILIYPAERYDFELDLENILEGMYNITVQIFKERKFETQENLVGLGLIKITNSLSIPAALTSIKKKINSSILNCPFGNFPDDENVTCIPVSFLLSQNDKRFNFDVLRSTPESFTFFLNFGFPKSEGYSSINGRRFILPTVSALSQPSELDTSCANCTAETSCECTHALDLISGSENIMVLSNVGNGATISHPIHMHGHTFEVLKMGFPSVLTNGSLIPNNDIQCSPTLPNDKSQCNNASWRNATWDDYRTIPDINLLNPVRKDTIVVPYHGYAIIRIRATNPGVWFLHCHIDRHLINGMALMLREAVEYINIFGDLPEGLSTCRNFEFRTSAKQISNDEQSGINNYPGSNLITGLIVTSVFILLALIIIIICLLLKNFGTKNGILRLREEREDHQMKSM</sequence>
<evidence type="ECO:0000259" key="8">
    <source>
        <dbReference type="Pfam" id="PF07731"/>
    </source>
</evidence>
<dbReference type="AlphaFoldDB" id="A0A8W8NRE0"/>
<feature type="domain" description="Plastocyanin-like" evidence="7">
    <location>
        <begin position="195"/>
        <end position="333"/>
    </location>
</feature>
<dbReference type="PANTHER" id="PTHR11709:SF394">
    <property type="entry name" value="FI03373P-RELATED"/>
    <property type="match status" value="1"/>
</dbReference>
<keyword evidence="6" id="KW-0732">Signal</keyword>
<dbReference type="EnsemblMetazoa" id="G8994.1">
    <property type="protein sequence ID" value="G8994.1:cds"/>
    <property type="gene ID" value="G8994"/>
</dbReference>
<feature type="domain" description="Plastocyanin-like" evidence="8">
    <location>
        <begin position="441"/>
        <end position="596"/>
    </location>
</feature>
<dbReference type="CDD" id="cd13905">
    <property type="entry name" value="CuRO_3_tcLLC2_insect_like"/>
    <property type="match status" value="1"/>
</dbReference>
<dbReference type="Gene3D" id="2.60.40.420">
    <property type="entry name" value="Cupredoxins - blue copper proteins"/>
    <property type="match status" value="3"/>
</dbReference>
<keyword evidence="5" id="KW-1133">Transmembrane helix</keyword>
<dbReference type="Pfam" id="PF07732">
    <property type="entry name" value="Cu-oxidase_3"/>
    <property type="match status" value="1"/>
</dbReference>
<evidence type="ECO:0000256" key="5">
    <source>
        <dbReference type="SAM" id="Phobius"/>
    </source>
</evidence>
<feature type="signal peptide" evidence="6">
    <location>
        <begin position="1"/>
        <end position="21"/>
    </location>
</feature>
<dbReference type="PANTHER" id="PTHR11709">
    <property type="entry name" value="MULTI-COPPER OXIDASE"/>
    <property type="match status" value="1"/>
</dbReference>
<dbReference type="SUPFAM" id="SSF49503">
    <property type="entry name" value="Cupredoxins"/>
    <property type="match status" value="3"/>
</dbReference>
<dbReference type="InterPro" id="IPR008972">
    <property type="entry name" value="Cupredoxin"/>
</dbReference>
<keyword evidence="11" id="KW-1185">Reference proteome</keyword>
<evidence type="ECO:0000256" key="2">
    <source>
        <dbReference type="ARBA" id="ARBA00022723"/>
    </source>
</evidence>
<accession>A0A8W8NRE0</accession>
<dbReference type="Pfam" id="PF07731">
    <property type="entry name" value="Cu-oxidase_2"/>
    <property type="match status" value="1"/>
</dbReference>
<reference evidence="10" key="1">
    <citation type="submission" date="2022-08" db="UniProtKB">
        <authorList>
            <consortium name="EnsemblMetazoa"/>
        </authorList>
    </citation>
    <scope>IDENTIFICATION</scope>
    <source>
        <strain evidence="10">05x7-T-G4-1.051#20</strain>
    </source>
</reference>
<dbReference type="InterPro" id="IPR033138">
    <property type="entry name" value="Cu_oxidase_CS"/>
</dbReference>
<keyword evidence="4" id="KW-0186">Copper</keyword>
<feature type="transmembrane region" description="Helical" evidence="5">
    <location>
        <begin position="641"/>
        <end position="665"/>
    </location>
</feature>
<evidence type="ECO:0008006" key="12">
    <source>
        <dbReference type="Google" id="ProtNLM"/>
    </source>
</evidence>
<keyword evidence="5" id="KW-0472">Membrane</keyword>
<evidence type="ECO:0000256" key="4">
    <source>
        <dbReference type="ARBA" id="ARBA00023008"/>
    </source>
</evidence>
<evidence type="ECO:0000259" key="7">
    <source>
        <dbReference type="Pfam" id="PF00394"/>
    </source>
</evidence>
<feature type="domain" description="Plastocyanin-like" evidence="9">
    <location>
        <begin position="85"/>
        <end position="186"/>
    </location>
</feature>
<organism evidence="10 11">
    <name type="scientific">Magallana gigas</name>
    <name type="common">Pacific oyster</name>
    <name type="synonym">Crassostrea gigas</name>
    <dbReference type="NCBI Taxonomy" id="29159"/>
    <lineage>
        <taxon>Eukaryota</taxon>
        <taxon>Metazoa</taxon>
        <taxon>Spiralia</taxon>
        <taxon>Lophotrochozoa</taxon>
        <taxon>Mollusca</taxon>
        <taxon>Bivalvia</taxon>
        <taxon>Autobranchia</taxon>
        <taxon>Pteriomorphia</taxon>
        <taxon>Ostreida</taxon>
        <taxon>Ostreoidea</taxon>
        <taxon>Ostreidae</taxon>
        <taxon>Magallana</taxon>
    </lineage>
</organism>
<dbReference type="OrthoDB" id="2121828at2759"/>
<keyword evidence="5" id="KW-0812">Transmembrane</keyword>
<evidence type="ECO:0000256" key="3">
    <source>
        <dbReference type="ARBA" id="ARBA00023002"/>
    </source>
</evidence>
<dbReference type="InterPro" id="IPR011707">
    <property type="entry name" value="Cu-oxidase-like_N"/>
</dbReference>
<dbReference type="GO" id="GO:0006826">
    <property type="term" value="P:iron ion transport"/>
    <property type="evidence" value="ECO:0007669"/>
    <property type="project" value="TreeGrafter"/>
</dbReference>
<dbReference type="InterPro" id="IPR011706">
    <property type="entry name" value="Cu-oxidase_C"/>
</dbReference>
<dbReference type="Proteomes" id="UP000005408">
    <property type="component" value="Unassembled WGS sequence"/>
</dbReference>